<evidence type="ECO:0000313" key="3">
    <source>
        <dbReference type="EMBL" id="MCV9388639.1"/>
    </source>
</evidence>
<feature type="domain" description="Outer membrane protein beta-barrel" evidence="2">
    <location>
        <begin position="443"/>
        <end position="744"/>
    </location>
</feature>
<accession>A0ABT3CYN7</accession>
<dbReference type="EMBL" id="JAOYOD010000001">
    <property type="protein sequence ID" value="MCV9388639.1"/>
    <property type="molecule type" value="Genomic_DNA"/>
</dbReference>
<keyword evidence="1" id="KW-0732">Signal</keyword>
<dbReference type="SUPFAM" id="SSF49464">
    <property type="entry name" value="Carboxypeptidase regulatory domain-like"/>
    <property type="match status" value="1"/>
</dbReference>
<protein>
    <submittedName>
        <fullName evidence="3">TonB-dependent receptor family protein</fullName>
    </submittedName>
</protein>
<organism evidence="3 4">
    <name type="scientific">Reichenbachiella ulvae</name>
    <dbReference type="NCBI Taxonomy" id="2980104"/>
    <lineage>
        <taxon>Bacteria</taxon>
        <taxon>Pseudomonadati</taxon>
        <taxon>Bacteroidota</taxon>
        <taxon>Cytophagia</taxon>
        <taxon>Cytophagales</taxon>
        <taxon>Reichenbachiellaceae</taxon>
        <taxon>Reichenbachiella</taxon>
    </lineage>
</organism>
<dbReference type="SUPFAM" id="SSF56935">
    <property type="entry name" value="Porins"/>
    <property type="match status" value="1"/>
</dbReference>
<dbReference type="Gene3D" id="2.60.40.1120">
    <property type="entry name" value="Carboxypeptidase-like, regulatory domain"/>
    <property type="match status" value="1"/>
</dbReference>
<keyword evidence="3" id="KW-0675">Receptor</keyword>
<proteinExistence type="predicted"/>
<dbReference type="Proteomes" id="UP001300692">
    <property type="component" value="Unassembled WGS sequence"/>
</dbReference>
<sequence>MKKLIFIALFILPHLYSFAQDEAGVNVYGRLVDSSDGSVLVGATVQLYNLKDSSQSKYVIADVDGIFLFQKVNRAFYKLIVRSMGYKPYSRVIRVMETEMNLGNVLIDPDSKMLDEIKVEAAVVAMEQKGDTTQYNAEAYKVNPDASTLDLVSKMPGIVIENGGVTANGETVGQVLLDGKRFFGQDPLLSLNTLPADVVKRVEVFDQKSERSQFTGVDDGNTTKTLNVVTKEDRRNGQFGKVYAGYGTDERYKAGANLNTFNGDRRVTVIGMTNNINQQNFSDEDLAEVSGGRGGFRRGGGNLLVGAQSGITQTNAIGVNFTDNLGDKVDLEGSYFFNQSNNSRDQTTNREIFRGDSLQFYNEQQNQDTENLNHRLNARLTYNINDNNQIRFRPSISYQDNQSLNYTVGLTQDEAGNRVNQTENNFKSSNQSYNVDNYLSYMHKFKKIGRSASVELRTNYRNTDRENYYEDVALDSITQYLTDESDYTLSAELSYAEPVGNTSQLGVSYEISYRNRASDKNSYIVDPESGNKTYSTLLSNEFTSGYTVHKPEINFSNSSFGKFYRFGLAYQYAELNNQQYQPETGQYHNGFSALLPFAMGRVELGDKADMFMMYRSSTSAPSINQLQNVIDNSNPLFISMGNPELDQSYSHMAMVRFNRPNPDNNTSISNFTRVQMTHNFITNSTRYAEKDSVYTSGVVVQKGAQISQPINLDGFWTVNNNTTHSIMIEKLKSNLNTSIGFNYTRLPGQIEGKSNIAHQYNGNFKLGVTSNISENFDFNIYYQVDANRVYNTSNEDANTSYMTQTTGGKLNLIFAGGFVFRNDIYYQKYNGLSEASDSEYVLWNMSVARKFLKNDAMEIELSVFDLLGQNQSFSQNVTSAYVQETRTEVLQQYFMLTASYQLRRFKTDKN</sequence>
<dbReference type="Pfam" id="PF14905">
    <property type="entry name" value="OMP_b-brl_3"/>
    <property type="match status" value="1"/>
</dbReference>
<dbReference type="RefSeq" id="WP_264139523.1">
    <property type="nucleotide sequence ID" value="NZ_JAOYOD010000001.1"/>
</dbReference>
<evidence type="ECO:0000256" key="1">
    <source>
        <dbReference type="SAM" id="SignalP"/>
    </source>
</evidence>
<keyword evidence="4" id="KW-1185">Reference proteome</keyword>
<reference evidence="3 4" key="1">
    <citation type="submission" date="2022-10" db="EMBL/GenBank/DDBJ databases">
        <title>Comparative genomics and taxonomic characterization of three novel marine species of genus Reichenbachiella exhibiting antioxidant and polysaccharide degradation activities.</title>
        <authorList>
            <person name="Muhammad N."/>
            <person name="Lee Y.-J."/>
            <person name="Ko J."/>
            <person name="Kim S.-G."/>
        </authorList>
    </citation>
    <scope>NUCLEOTIDE SEQUENCE [LARGE SCALE GENOMIC DNA]</scope>
    <source>
        <strain evidence="3 4">ABR2-5</strain>
    </source>
</reference>
<evidence type="ECO:0000259" key="2">
    <source>
        <dbReference type="Pfam" id="PF14905"/>
    </source>
</evidence>
<feature type="chain" id="PRO_5045209231" evidence="1">
    <location>
        <begin position="20"/>
        <end position="910"/>
    </location>
</feature>
<feature type="signal peptide" evidence="1">
    <location>
        <begin position="1"/>
        <end position="19"/>
    </location>
</feature>
<gene>
    <name evidence="3" type="ORF">N7U62_18275</name>
</gene>
<comment type="caution">
    <text evidence="3">The sequence shown here is derived from an EMBL/GenBank/DDBJ whole genome shotgun (WGS) entry which is preliminary data.</text>
</comment>
<dbReference type="Pfam" id="PF13620">
    <property type="entry name" value="CarboxypepD_reg"/>
    <property type="match status" value="1"/>
</dbReference>
<name>A0ABT3CYN7_9BACT</name>
<dbReference type="InterPro" id="IPR041700">
    <property type="entry name" value="OMP_b-brl_3"/>
</dbReference>
<evidence type="ECO:0000313" key="4">
    <source>
        <dbReference type="Proteomes" id="UP001300692"/>
    </source>
</evidence>
<dbReference type="InterPro" id="IPR008969">
    <property type="entry name" value="CarboxyPept-like_regulatory"/>
</dbReference>